<feature type="transmembrane region" description="Helical" evidence="6">
    <location>
        <begin position="34"/>
        <end position="60"/>
    </location>
</feature>
<evidence type="ECO:0000256" key="4">
    <source>
        <dbReference type="ARBA" id="ARBA00022989"/>
    </source>
</evidence>
<keyword evidence="4 6" id="KW-1133">Transmembrane helix</keyword>
<evidence type="ECO:0000313" key="9">
    <source>
        <dbReference type="Proteomes" id="UP001221366"/>
    </source>
</evidence>
<evidence type="ECO:0000259" key="7">
    <source>
        <dbReference type="PROSITE" id="PS50850"/>
    </source>
</evidence>
<dbReference type="Gene3D" id="1.20.1250.20">
    <property type="entry name" value="MFS general substrate transporter like domains"/>
    <property type="match status" value="1"/>
</dbReference>
<comment type="subcellular location">
    <subcellularLocation>
        <location evidence="1">Cell membrane</location>
        <topology evidence="1">Multi-pass membrane protein</topology>
    </subcellularLocation>
</comment>
<keyword evidence="9" id="KW-1185">Reference proteome</keyword>
<feature type="transmembrane region" description="Helical" evidence="6">
    <location>
        <begin position="269"/>
        <end position="286"/>
    </location>
</feature>
<accession>A0ABT5XWZ5</accession>
<gene>
    <name evidence="8" type="ORF">PY092_05660</name>
</gene>
<evidence type="ECO:0000256" key="1">
    <source>
        <dbReference type="ARBA" id="ARBA00004651"/>
    </source>
</evidence>
<feature type="transmembrane region" description="Helical" evidence="6">
    <location>
        <begin position="131"/>
        <end position="152"/>
    </location>
</feature>
<feature type="transmembrane region" description="Helical" evidence="6">
    <location>
        <begin position="201"/>
        <end position="219"/>
    </location>
</feature>
<dbReference type="PANTHER" id="PTHR43124:SF3">
    <property type="entry name" value="CHLORAMPHENICOL EFFLUX PUMP RV0191"/>
    <property type="match status" value="1"/>
</dbReference>
<dbReference type="Pfam" id="PF07690">
    <property type="entry name" value="MFS_1"/>
    <property type="match status" value="1"/>
</dbReference>
<feature type="transmembrane region" description="Helical" evidence="6">
    <location>
        <begin position="239"/>
        <end position="257"/>
    </location>
</feature>
<feature type="transmembrane region" description="Helical" evidence="6">
    <location>
        <begin position="95"/>
        <end position="119"/>
    </location>
</feature>
<evidence type="ECO:0000313" key="8">
    <source>
        <dbReference type="EMBL" id="MDF0715626.1"/>
    </source>
</evidence>
<dbReference type="PANTHER" id="PTHR43124">
    <property type="entry name" value="PURINE EFFLUX PUMP PBUE"/>
    <property type="match status" value="1"/>
</dbReference>
<organism evidence="8 9">
    <name type="scientific">Flagellimonas yonaguniensis</name>
    <dbReference type="NCBI Taxonomy" id="3031325"/>
    <lineage>
        <taxon>Bacteria</taxon>
        <taxon>Pseudomonadati</taxon>
        <taxon>Bacteroidota</taxon>
        <taxon>Flavobacteriia</taxon>
        <taxon>Flavobacteriales</taxon>
        <taxon>Flavobacteriaceae</taxon>
        <taxon>Flagellimonas</taxon>
    </lineage>
</organism>
<proteinExistence type="predicted"/>
<keyword evidence="2" id="KW-1003">Cell membrane</keyword>
<feature type="domain" description="Major facilitator superfamily (MFS) profile" evidence="7">
    <location>
        <begin position="6"/>
        <end position="379"/>
    </location>
</feature>
<dbReference type="InterPro" id="IPR050189">
    <property type="entry name" value="MFS_Efflux_Transporters"/>
</dbReference>
<dbReference type="RefSeq" id="WP_275614872.1">
    <property type="nucleotide sequence ID" value="NZ_JARFVB010000002.1"/>
</dbReference>
<dbReference type="PROSITE" id="PS50850">
    <property type="entry name" value="MFS"/>
    <property type="match status" value="1"/>
</dbReference>
<dbReference type="InterPro" id="IPR020846">
    <property type="entry name" value="MFS_dom"/>
</dbReference>
<feature type="transmembrane region" description="Helical" evidence="6">
    <location>
        <begin position="7"/>
        <end position="28"/>
    </location>
</feature>
<dbReference type="InterPro" id="IPR011701">
    <property type="entry name" value="MFS"/>
</dbReference>
<feature type="transmembrane region" description="Helical" evidence="6">
    <location>
        <begin position="325"/>
        <end position="350"/>
    </location>
</feature>
<sequence>MEKNRILIALAVGVFGITTTEFGVIGILPDLAAYFNVTIDTAGLMLSAFAIVVAFSGPFMVQWLSSYNRKNLMIFSLVIFVVSNLLSVISEHFYVLVFVRMVPAFFHPVYWSIALSIAARQSTHGDSSKSVSMVFSGLTIATVLGVPMATYISDLFGWQASFLLSALINLVSVLGLWFFMPPIETEKKVAQKRDLGILKNNVLWVNFLITFLIITAMYSTYAYMAEFLGSVSKMDGTDISLMLLVFGAMGIYGNRLAGKYMGKYPKKATVLFIVLLISVHLLVYWFGMYYWLIVLITAIWGLIHTGGFVIGNLNLTSSISGTSELINSLFTSCGNLAVTIGTLLGGFWIASYGVHNVIWSSIVCLLMCLFTIFMKVKFVKEMRV</sequence>
<dbReference type="Proteomes" id="UP001221366">
    <property type="component" value="Unassembled WGS sequence"/>
</dbReference>
<comment type="caution">
    <text evidence="8">The sequence shown here is derived from an EMBL/GenBank/DDBJ whole genome shotgun (WGS) entry which is preliminary data.</text>
</comment>
<protein>
    <submittedName>
        <fullName evidence="8">MFS transporter</fullName>
    </submittedName>
</protein>
<keyword evidence="5 6" id="KW-0472">Membrane</keyword>
<feature type="transmembrane region" description="Helical" evidence="6">
    <location>
        <begin position="356"/>
        <end position="374"/>
    </location>
</feature>
<dbReference type="SUPFAM" id="SSF103473">
    <property type="entry name" value="MFS general substrate transporter"/>
    <property type="match status" value="1"/>
</dbReference>
<dbReference type="EMBL" id="JARFVB010000002">
    <property type="protein sequence ID" value="MDF0715626.1"/>
    <property type="molecule type" value="Genomic_DNA"/>
</dbReference>
<feature type="transmembrane region" description="Helical" evidence="6">
    <location>
        <begin position="158"/>
        <end position="180"/>
    </location>
</feature>
<evidence type="ECO:0000256" key="5">
    <source>
        <dbReference type="ARBA" id="ARBA00023136"/>
    </source>
</evidence>
<evidence type="ECO:0000256" key="2">
    <source>
        <dbReference type="ARBA" id="ARBA00022475"/>
    </source>
</evidence>
<dbReference type="InterPro" id="IPR036259">
    <property type="entry name" value="MFS_trans_sf"/>
</dbReference>
<keyword evidence="3 6" id="KW-0812">Transmembrane</keyword>
<reference evidence="8 9" key="1">
    <citation type="submission" date="2023-03" db="EMBL/GenBank/DDBJ databases">
        <title>Muricauda XX sp. nov. and Muricauda XXX sp. nov., two novel species isolated from Okinawa Trough.</title>
        <authorList>
            <person name="Cao W."/>
            <person name="Deng X."/>
        </authorList>
    </citation>
    <scope>NUCLEOTIDE SEQUENCE [LARGE SCALE GENOMIC DNA]</scope>
    <source>
        <strain evidence="8 9">334s03</strain>
    </source>
</reference>
<evidence type="ECO:0000256" key="6">
    <source>
        <dbReference type="SAM" id="Phobius"/>
    </source>
</evidence>
<dbReference type="CDD" id="cd17324">
    <property type="entry name" value="MFS_NepI_like"/>
    <property type="match status" value="1"/>
</dbReference>
<evidence type="ECO:0000256" key="3">
    <source>
        <dbReference type="ARBA" id="ARBA00022692"/>
    </source>
</evidence>
<name>A0ABT5XWZ5_9FLAO</name>
<feature type="transmembrane region" description="Helical" evidence="6">
    <location>
        <begin position="292"/>
        <end position="313"/>
    </location>
</feature>
<feature type="transmembrane region" description="Helical" evidence="6">
    <location>
        <begin position="72"/>
        <end position="89"/>
    </location>
</feature>